<dbReference type="RefSeq" id="XP_005095383.1">
    <property type="nucleotide sequence ID" value="XM_005095326.1"/>
</dbReference>
<dbReference type="InterPro" id="IPR000276">
    <property type="entry name" value="GPCR_Rhodpsn"/>
</dbReference>
<dbReference type="Pfam" id="PF00001">
    <property type="entry name" value="7tm_1"/>
    <property type="match status" value="1"/>
</dbReference>
<keyword evidence="2 8" id="KW-0812">Transmembrane</keyword>
<keyword evidence="4 8" id="KW-0297">G-protein coupled receptor</keyword>
<feature type="transmembrane region" description="Helical" evidence="9">
    <location>
        <begin position="111"/>
        <end position="131"/>
    </location>
</feature>
<dbReference type="PANTHER" id="PTHR24240">
    <property type="entry name" value="OPSIN"/>
    <property type="match status" value="1"/>
</dbReference>
<dbReference type="PROSITE" id="PS50262">
    <property type="entry name" value="G_PROTEIN_RECEP_F1_2"/>
    <property type="match status" value="1"/>
</dbReference>
<dbReference type="InterPro" id="IPR050125">
    <property type="entry name" value="GPCR_opsins"/>
</dbReference>
<accession>A0ABM0JJW6</accession>
<evidence type="ECO:0000256" key="6">
    <source>
        <dbReference type="ARBA" id="ARBA00023170"/>
    </source>
</evidence>
<feature type="transmembrane region" description="Helical" evidence="9">
    <location>
        <begin position="75"/>
        <end position="99"/>
    </location>
</feature>
<evidence type="ECO:0000259" key="10">
    <source>
        <dbReference type="PROSITE" id="PS50262"/>
    </source>
</evidence>
<evidence type="ECO:0000256" key="7">
    <source>
        <dbReference type="ARBA" id="ARBA00023224"/>
    </source>
</evidence>
<comment type="subcellular location">
    <subcellularLocation>
        <location evidence="1">Membrane</location>
        <topology evidence="1">Multi-pass membrane protein</topology>
    </subcellularLocation>
</comment>
<evidence type="ECO:0000256" key="3">
    <source>
        <dbReference type="ARBA" id="ARBA00022989"/>
    </source>
</evidence>
<keyword evidence="7 8" id="KW-0807">Transducer</keyword>
<evidence type="ECO:0000256" key="9">
    <source>
        <dbReference type="SAM" id="Phobius"/>
    </source>
</evidence>
<gene>
    <name evidence="12" type="primary">LOC101848191</name>
</gene>
<dbReference type="InterPro" id="IPR017452">
    <property type="entry name" value="GPCR_Rhodpsn_7TM"/>
</dbReference>
<dbReference type="Proteomes" id="UP000694888">
    <property type="component" value="Unplaced"/>
</dbReference>
<evidence type="ECO:0000256" key="4">
    <source>
        <dbReference type="ARBA" id="ARBA00023040"/>
    </source>
</evidence>
<feature type="transmembrane region" description="Helical" evidence="9">
    <location>
        <begin position="37"/>
        <end position="63"/>
    </location>
</feature>
<keyword evidence="3 9" id="KW-1133">Transmembrane helix</keyword>
<name>A0ABM0JJW6_APLCA</name>
<dbReference type="PROSITE" id="PS00237">
    <property type="entry name" value="G_PROTEIN_RECEP_F1_1"/>
    <property type="match status" value="1"/>
</dbReference>
<dbReference type="GeneID" id="101848191"/>
<evidence type="ECO:0000256" key="5">
    <source>
        <dbReference type="ARBA" id="ARBA00023136"/>
    </source>
</evidence>
<reference evidence="12" key="1">
    <citation type="submission" date="2025-08" db="UniProtKB">
        <authorList>
            <consortium name="RefSeq"/>
        </authorList>
    </citation>
    <scope>IDENTIFICATION</scope>
</reference>
<keyword evidence="6 8" id="KW-0675">Receptor</keyword>
<proteinExistence type="inferred from homology"/>
<organism evidence="11 12">
    <name type="scientific">Aplysia californica</name>
    <name type="common">California sea hare</name>
    <dbReference type="NCBI Taxonomy" id="6500"/>
    <lineage>
        <taxon>Eukaryota</taxon>
        <taxon>Metazoa</taxon>
        <taxon>Spiralia</taxon>
        <taxon>Lophotrochozoa</taxon>
        <taxon>Mollusca</taxon>
        <taxon>Gastropoda</taxon>
        <taxon>Heterobranchia</taxon>
        <taxon>Euthyneura</taxon>
        <taxon>Tectipleura</taxon>
        <taxon>Aplysiida</taxon>
        <taxon>Aplysioidea</taxon>
        <taxon>Aplysiidae</taxon>
        <taxon>Aplysia</taxon>
    </lineage>
</organism>
<keyword evidence="11" id="KW-1185">Reference proteome</keyword>
<protein>
    <submittedName>
        <fullName evidence="12">Rhodopsin, GQ-coupled-like</fullName>
    </submittedName>
</protein>
<feature type="transmembrane region" description="Helical" evidence="9">
    <location>
        <begin position="152"/>
        <end position="172"/>
    </location>
</feature>
<feature type="domain" description="G-protein coupled receptors family 1 profile" evidence="10">
    <location>
        <begin position="54"/>
        <end position="193"/>
    </location>
</feature>
<evidence type="ECO:0000313" key="12">
    <source>
        <dbReference type="RefSeq" id="XP_005095383.1"/>
    </source>
</evidence>
<keyword evidence="5 9" id="KW-0472">Membrane</keyword>
<evidence type="ECO:0000313" key="11">
    <source>
        <dbReference type="Proteomes" id="UP000694888"/>
    </source>
</evidence>
<dbReference type="PRINTS" id="PR00237">
    <property type="entry name" value="GPCRRHODOPSN"/>
</dbReference>
<evidence type="ECO:0000256" key="2">
    <source>
        <dbReference type="ARBA" id="ARBA00022692"/>
    </source>
</evidence>
<evidence type="ECO:0000256" key="8">
    <source>
        <dbReference type="RuleBase" id="RU000688"/>
    </source>
</evidence>
<comment type="similarity">
    <text evidence="8">Belongs to the G-protein coupled receptor 1 family.</text>
</comment>
<sequence>MKSSSYHERDIPVVTTVLSMGDDKDIDYKEGVTHEEYLVIAWVLTLVAVVGTVCNALAVTVFYRFRELRSPTNSFIIALCVCDFFMSCIGTPIPAFYAFREAHITSRAVCILDGFIIYFLACTSIYLLAAISADRYIVIVKPFETYTVTQRAANVAIAICLLLGFLMALMPVSGWNEYTQEGIGTWIVRGSLQ</sequence>
<evidence type="ECO:0000256" key="1">
    <source>
        <dbReference type="ARBA" id="ARBA00004141"/>
    </source>
</evidence>
<dbReference type="Gene3D" id="1.20.1070.10">
    <property type="entry name" value="Rhodopsin 7-helix transmembrane proteins"/>
    <property type="match status" value="1"/>
</dbReference>
<dbReference type="SUPFAM" id="SSF81321">
    <property type="entry name" value="Family A G protein-coupled receptor-like"/>
    <property type="match status" value="1"/>
</dbReference>